<feature type="transmembrane region" description="Helical" evidence="1">
    <location>
        <begin position="194"/>
        <end position="213"/>
    </location>
</feature>
<keyword evidence="4" id="KW-1185">Reference proteome</keyword>
<keyword evidence="1" id="KW-0812">Transmembrane</keyword>
<dbReference type="RefSeq" id="WP_341672388.1">
    <property type="nucleotide sequence ID" value="NZ_JBBYHV010000001.1"/>
</dbReference>
<evidence type="ECO:0000313" key="3">
    <source>
        <dbReference type="EMBL" id="MEL1249865.1"/>
    </source>
</evidence>
<dbReference type="GO" id="GO:0016787">
    <property type="term" value="F:hydrolase activity"/>
    <property type="evidence" value="ECO:0007669"/>
    <property type="project" value="UniProtKB-KW"/>
</dbReference>
<accession>A0ABU9ICE2</accession>
<feature type="transmembrane region" description="Helical" evidence="1">
    <location>
        <begin position="220"/>
        <end position="239"/>
    </location>
</feature>
<protein>
    <submittedName>
        <fullName evidence="3">CPBP family intramembrane glutamic endopeptidase</fullName>
        <ecNumber evidence="3">3.4.-.-</ecNumber>
    </submittedName>
</protein>
<dbReference type="PANTHER" id="PTHR39430:SF1">
    <property type="entry name" value="PROTEASE"/>
    <property type="match status" value="1"/>
</dbReference>
<keyword evidence="1" id="KW-0472">Membrane</keyword>
<feature type="domain" description="CAAX prenyl protease 2/Lysostaphin resistance protein A-like" evidence="2">
    <location>
        <begin position="142"/>
        <end position="233"/>
    </location>
</feature>
<feature type="transmembrane region" description="Helical" evidence="1">
    <location>
        <begin position="25"/>
        <end position="45"/>
    </location>
</feature>
<evidence type="ECO:0000313" key="4">
    <source>
        <dbReference type="Proteomes" id="UP001497045"/>
    </source>
</evidence>
<dbReference type="Proteomes" id="UP001497045">
    <property type="component" value="Unassembled WGS sequence"/>
</dbReference>
<keyword evidence="1" id="KW-1133">Transmembrane helix</keyword>
<feature type="transmembrane region" description="Helical" evidence="1">
    <location>
        <begin position="65"/>
        <end position="84"/>
    </location>
</feature>
<gene>
    <name evidence="3" type="ORF">AAEO60_04185</name>
</gene>
<comment type="caution">
    <text evidence="3">The sequence shown here is derived from an EMBL/GenBank/DDBJ whole genome shotgun (WGS) entry which is preliminary data.</text>
</comment>
<sequence>MDDSGPVEAPAPVAAPTERPLWLKVWQFPLVAMVVAVALVIGAVWLTGQVTENLIQPNVPDPLGLILAVGLLVALLLLVYKLAIRRLGTTRHDDLPLDGRALRDVALGVLGGAALISTCVGLAALAGVYRIESVGGFSDWARIIFITGVYAGFFEELLMRGILLRWVEEVAGSWIALAISALVFGFLHSTNDNATFFSSLAIAIEAGILLGGAYMFTRSLWLAVGLHAGWNVVQAVWDVPVSGYDLDGAVNATLEGPSLLAGGGFGLEATIFALVVATSAGVWMLWRTVKLGRIVPPMWRRKGAAITVY</sequence>
<name>A0ABU9ICE2_9SPHN</name>
<feature type="transmembrane region" description="Helical" evidence="1">
    <location>
        <begin position="259"/>
        <end position="286"/>
    </location>
</feature>
<reference evidence="3 4" key="1">
    <citation type="submission" date="2024-04" db="EMBL/GenBank/DDBJ databases">
        <title>Aurantiacibacter sp. DGU6 16S ribosomal RNA gene Genome sequencing and assembly.</title>
        <authorList>
            <person name="Park S."/>
        </authorList>
    </citation>
    <scope>NUCLEOTIDE SEQUENCE [LARGE SCALE GENOMIC DNA]</scope>
    <source>
        <strain evidence="3 4">DGU6</strain>
    </source>
</reference>
<feature type="transmembrane region" description="Helical" evidence="1">
    <location>
        <begin position="105"/>
        <end position="128"/>
    </location>
</feature>
<evidence type="ECO:0000259" key="2">
    <source>
        <dbReference type="Pfam" id="PF02517"/>
    </source>
</evidence>
<dbReference type="EC" id="3.4.-.-" evidence="3"/>
<proteinExistence type="predicted"/>
<dbReference type="PANTHER" id="PTHR39430">
    <property type="entry name" value="MEMBRANE-ASSOCIATED PROTEASE-RELATED"/>
    <property type="match status" value="1"/>
</dbReference>
<feature type="transmembrane region" description="Helical" evidence="1">
    <location>
        <begin position="140"/>
        <end position="158"/>
    </location>
</feature>
<dbReference type="EMBL" id="JBBYHV010000001">
    <property type="protein sequence ID" value="MEL1249865.1"/>
    <property type="molecule type" value="Genomic_DNA"/>
</dbReference>
<keyword evidence="3" id="KW-0378">Hydrolase</keyword>
<dbReference type="InterPro" id="IPR003675">
    <property type="entry name" value="Rce1/LyrA-like_dom"/>
</dbReference>
<feature type="transmembrane region" description="Helical" evidence="1">
    <location>
        <begin position="170"/>
        <end position="188"/>
    </location>
</feature>
<dbReference type="Pfam" id="PF02517">
    <property type="entry name" value="Rce1-like"/>
    <property type="match status" value="1"/>
</dbReference>
<organism evidence="3 4">
    <name type="scientific">Aurantiacibacter gilvus</name>
    <dbReference type="NCBI Taxonomy" id="3139141"/>
    <lineage>
        <taxon>Bacteria</taxon>
        <taxon>Pseudomonadati</taxon>
        <taxon>Pseudomonadota</taxon>
        <taxon>Alphaproteobacteria</taxon>
        <taxon>Sphingomonadales</taxon>
        <taxon>Erythrobacteraceae</taxon>
        <taxon>Aurantiacibacter</taxon>
    </lineage>
</organism>
<evidence type="ECO:0000256" key="1">
    <source>
        <dbReference type="SAM" id="Phobius"/>
    </source>
</evidence>